<dbReference type="InParanoid" id="A0A2K1IWV8"/>
<dbReference type="EnsemblPlants" id="Pp3c19_2060V3.1">
    <property type="protein sequence ID" value="PAC:32939408.CDS.1"/>
    <property type="gene ID" value="Pp3c19_2060"/>
</dbReference>
<evidence type="ECO:0000313" key="1">
    <source>
        <dbReference type="EMBL" id="PNR33755.1"/>
    </source>
</evidence>
<reference evidence="1 3" key="1">
    <citation type="journal article" date="2008" name="Science">
        <title>The Physcomitrella genome reveals evolutionary insights into the conquest of land by plants.</title>
        <authorList>
            <person name="Rensing S."/>
            <person name="Lang D."/>
            <person name="Zimmer A."/>
            <person name="Terry A."/>
            <person name="Salamov A."/>
            <person name="Shapiro H."/>
            <person name="Nishiyama T."/>
            <person name="Perroud P.-F."/>
            <person name="Lindquist E."/>
            <person name="Kamisugi Y."/>
            <person name="Tanahashi T."/>
            <person name="Sakakibara K."/>
            <person name="Fujita T."/>
            <person name="Oishi K."/>
            <person name="Shin-I T."/>
            <person name="Kuroki Y."/>
            <person name="Toyoda A."/>
            <person name="Suzuki Y."/>
            <person name="Hashimoto A."/>
            <person name="Yamaguchi K."/>
            <person name="Sugano A."/>
            <person name="Kohara Y."/>
            <person name="Fujiyama A."/>
            <person name="Anterola A."/>
            <person name="Aoki S."/>
            <person name="Ashton N."/>
            <person name="Barbazuk W.B."/>
            <person name="Barker E."/>
            <person name="Bennetzen J."/>
            <person name="Bezanilla M."/>
            <person name="Blankenship R."/>
            <person name="Cho S.H."/>
            <person name="Dutcher S."/>
            <person name="Estelle M."/>
            <person name="Fawcett J.A."/>
            <person name="Gundlach H."/>
            <person name="Hanada K."/>
            <person name="Heyl A."/>
            <person name="Hicks K.A."/>
            <person name="Hugh J."/>
            <person name="Lohr M."/>
            <person name="Mayer K."/>
            <person name="Melkozernov A."/>
            <person name="Murata T."/>
            <person name="Nelson D."/>
            <person name="Pils B."/>
            <person name="Prigge M."/>
            <person name="Reiss B."/>
            <person name="Renner T."/>
            <person name="Rombauts S."/>
            <person name="Rushton P."/>
            <person name="Sanderfoot A."/>
            <person name="Schween G."/>
            <person name="Shiu S.-H."/>
            <person name="Stueber K."/>
            <person name="Theodoulou F.L."/>
            <person name="Tu H."/>
            <person name="Van de Peer Y."/>
            <person name="Verrier P.J."/>
            <person name="Waters E."/>
            <person name="Wood A."/>
            <person name="Yang L."/>
            <person name="Cove D."/>
            <person name="Cuming A."/>
            <person name="Hasebe M."/>
            <person name="Lucas S."/>
            <person name="Mishler D.B."/>
            <person name="Reski R."/>
            <person name="Grigoriev I."/>
            <person name="Quatrano R.S."/>
            <person name="Boore J.L."/>
        </authorList>
    </citation>
    <scope>NUCLEOTIDE SEQUENCE [LARGE SCALE GENOMIC DNA]</scope>
    <source>
        <strain evidence="2 3">cv. Gransden 2004</strain>
    </source>
</reference>
<dbReference type="EnsemblPlants" id="Pp3c19_2060V3.2">
    <property type="protein sequence ID" value="PAC:32939409.CDS.1"/>
    <property type="gene ID" value="Pp3c19_2060"/>
</dbReference>
<proteinExistence type="predicted"/>
<dbReference type="EnsemblPlants" id="Pp3c19_2060V3.3">
    <property type="protein sequence ID" value="PAC:32939410.CDS.1"/>
    <property type="gene ID" value="Pp3c19_2060"/>
</dbReference>
<evidence type="ECO:0000313" key="2">
    <source>
        <dbReference type="EnsemblPlants" id="PAC:32939408.CDS.1"/>
    </source>
</evidence>
<organism evidence="1">
    <name type="scientific">Physcomitrium patens</name>
    <name type="common">Spreading-leaved earth moss</name>
    <name type="synonym">Physcomitrella patens</name>
    <dbReference type="NCBI Taxonomy" id="3218"/>
    <lineage>
        <taxon>Eukaryota</taxon>
        <taxon>Viridiplantae</taxon>
        <taxon>Streptophyta</taxon>
        <taxon>Embryophyta</taxon>
        <taxon>Bryophyta</taxon>
        <taxon>Bryophytina</taxon>
        <taxon>Bryopsida</taxon>
        <taxon>Funariidae</taxon>
        <taxon>Funariales</taxon>
        <taxon>Funariaceae</taxon>
        <taxon>Physcomitrium</taxon>
    </lineage>
</organism>
<sequence>MTHSAAKKANSLDREQDPVDIEAIRERLSRRFGKDLHHLSTRKAPVRTRKDSKADLRTIKQKLCDRFKHIRLPTLCGVRYRQTTSFRERDIPEGATSTYAIVLNNQKIHPNTSADSIELPSITNIRCCLL</sequence>
<name>A0A2K1IWV8_PHYPA</name>
<reference evidence="2" key="3">
    <citation type="submission" date="2020-12" db="UniProtKB">
        <authorList>
            <consortium name="EnsemblPlants"/>
        </authorList>
    </citation>
    <scope>IDENTIFICATION</scope>
</reference>
<accession>A0A2K1IWV8</accession>
<dbReference type="Gramene" id="Pp3c19_2060V3.1">
    <property type="protein sequence ID" value="PAC:32939408.CDS.1"/>
    <property type="gene ID" value="Pp3c19_2060"/>
</dbReference>
<dbReference type="AlphaFoldDB" id="A0A2K1IWV8"/>
<protein>
    <submittedName>
        <fullName evidence="1 2">Uncharacterized protein</fullName>
    </submittedName>
</protein>
<reference evidence="1 3" key="2">
    <citation type="journal article" date="2018" name="Plant J.">
        <title>The Physcomitrella patens chromosome-scale assembly reveals moss genome structure and evolution.</title>
        <authorList>
            <person name="Lang D."/>
            <person name="Ullrich K.K."/>
            <person name="Murat F."/>
            <person name="Fuchs J."/>
            <person name="Jenkins J."/>
            <person name="Haas F.B."/>
            <person name="Piednoel M."/>
            <person name="Gundlach H."/>
            <person name="Van Bel M."/>
            <person name="Meyberg R."/>
            <person name="Vives C."/>
            <person name="Morata J."/>
            <person name="Symeonidi A."/>
            <person name="Hiss M."/>
            <person name="Muchero W."/>
            <person name="Kamisugi Y."/>
            <person name="Saleh O."/>
            <person name="Blanc G."/>
            <person name="Decker E.L."/>
            <person name="van Gessel N."/>
            <person name="Grimwood J."/>
            <person name="Hayes R.D."/>
            <person name="Graham S.W."/>
            <person name="Gunter L.E."/>
            <person name="McDaniel S.F."/>
            <person name="Hoernstein S.N.W."/>
            <person name="Larsson A."/>
            <person name="Li F.W."/>
            <person name="Perroud P.F."/>
            <person name="Phillips J."/>
            <person name="Ranjan P."/>
            <person name="Rokshar D.S."/>
            <person name="Rothfels C.J."/>
            <person name="Schneider L."/>
            <person name="Shu S."/>
            <person name="Stevenson D.W."/>
            <person name="Thummler F."/>
            <person name="Tillich M."/>
            <person name="Villarreal Aguilar J.C."/>
            <person name="Widiez T."/>
            <person name="Wong G.K."/>
            <person name="Wymore A."/>
            <person name="Zhang Y."/>
            <person name="Zimmer A.D."/>
            <person name="Quatrano R.S."/>
            <person name="Mayer K.F.X."/>
            <person name="Goodstein D."/>
            <person name="Casacuberta J.M."/>
            <person name="Vandepoele K."/>
            <person name="Reski R."/>
            <person name="Cuming A.C."/>
            <person name="Tuskan G.A."/>
            <person name="Maumus F."/>
            <person name="Salse J."/>
            <person name="Schmutz J."/>
            <person name="Rensing S.A."/>
        </authorList>
    </citation>
    <scope>NUCLEOTIDE SEQUENCE [LARGE SCALE GENOMIC DNA]</scope>
    <source>
        <strain evidence="2 3">cv. Gransden 2004</strain>
    </source>
</reference>
<keyword evidence="3" id="KW-1185">Reference proteome</keyword>
<dbReference type="Gramene" id="Pp3c19_2060V3.4">
    <property type="protein sequence ID" value="PAC:32939411.CDS.1"/>
    <property type="gene ID" value="Pp3c19_2060"/>
</dbReference>
<dbReference type="EnsemblPlants" id="Pp3c19_2060V3.4">
    <property type="protein sequence ID" value="PAC:32939411.CDS.1"/>
    <property type="gene ID" value="Pp3c19_2060"/>
</dbReference>
<dbReference type="Gramene" id="Pp3c19_2060V3.3">
    <property type="protein sequence ID" value="PAC:32939410.CDS.1"/>
    <property type="gene ID" value="Pp3c19_2060"/>
</dbReference>
<dbReference type="Gramene" id="Pp3c19_2060V3.2">
    <property type="protein sequence ID" value="PAC:32939409.CDS.1"/>
    <property type="gene ID" value="Pp3c19_2060"/>
</dbReference>
<gene>
    <name evidence="1" type="ORF">PHYPA_023571</name>
</gene>
<dbReference type="Proteomes" id="UP000006727">
    <property type="component" value="Chromosome 19"/>
</dbReference>
<evidence type="ECO:0000313" key="3">
    <source>
        <dbReference type="Proteomes" id="UP000006727"/>
    </source>
</evidence>
<dbReference type="EMBL" id="ABEU02000019">
    <property type="protein sequence ID" value="PNR33755.1"/>
    <property type="molecule type" value="Genomic_DNA"/>
</dbReference>